<keyword evidence="4" id="KW-1185">Reference proteome</keyword>
<name>G0MQD0_CAEBE</name>
<organism evidence="4">
    <name type="scientific">Caenorhabditis brenneri</name>
    <name type="common">Nematode worm</name>
    <dbReference type="NCBI Taxonomy" id="135651"/>
    <lineage>
        <taxon>Eukaryota</taxon>
        <taxon>Metazoa</taxon>
        <taxon>Ecdysozoa</taxon>
        <taxon>Nematoda</taxon>
        <taxon>Chromadorea</taxon>
        <taxon>Rhabditida</taxon>
        <taxon>Rhabditina</taxon>
        <taxon>Rhabditomorpha</taxon>
        <taxon>Rhabditoidea</taxon>
        <taxon>Rhabditidae</taxon>
        <taxon>Peloderinae</taxon>
        <taxon>Caenorhabditis</taxon>
    </lineage>
</organism>
<reference evidence="4" key="1">
    <citation type="submission" date="2011-07" db="EMBL/GenBank/DDBJ databases">
        <authorList>
            <consortium name="Caenorhabditis brenneri Sequencing and Analysis Consortium"/>
            <person name="Wilson R.K."/>
        </authorList>
    </citation>
    <scope>NUCLEOTIDE SEQUENCE [LARGE SCALE GENOMIC DNA]</scope>
    <source>
        <strain evidence="4">PB2801</strain>
    </source>
</reference>
<evidence type="ECO:0000313" key="3">
    <source>
        <dbReference type="EMBL" id="EGT40855.1"/>
    </source>
</evidence>
<protein>
    <submittedName>
        <fullName evidence="3">Uncharacterized protein</fullName>
    </submittedName>
</protein>
<accession>G0MQD0</accession>
<dbReference type="eggNOG" id="ENOG502T3HS">
    <property type="taxonomic scope" value="Eukaryota"/>
</dbReference>
<evidence type="ECO:0000313" key="4">
    <source>
        <dbReference type="Proteomes" id="UP000008068"/>
    </source>
</evidence>
<keyword evidence="2" id="KW-0732">Signal</keyword>
<dbReference type="HOGENOM" id="CLU_681954_0_0_1"/>
<dbReference type="OMA" id="ASKCHYG"/>
<feature type="transmembrane region" description="Helical" evidence="1">
    <location>
        <begin position="369"/>
        <end position="386"/>
    </location>
</feature>
<gene>
    <name evidence="3" type="ORF">CAEBREN_23790</name>
</gene>
<dbReference type="Gene3D" id="3.40.33.10">
    <property type="entry name" value="CAP"/>
    <property type="match status" value="1"/>
</dbReference>
<feature type="chain" id="PRO_5003403863" evidence="2">
    <location>
        <begin position="18"/>
        <end position="387"/>
    </location>
</feature>
<keyword evidence="1" id="KW-1133">Transmembrane helix</keyword>
<dbReference type="SUPFAM" id="SSF55797">
    <property type="entry name" value="PR-1-like"/>
    <property type="match status" value="1"/>
</dbReference>
<dbReference type="InParanoid" id="G0MQD0"/>
<dbReference type="OrthoDB" id="5865298at2759"/>
<dbReference type="Proteomes" id="UP000008068">
    <property type="component" value="Unassembled WGS sequence"/>
</dbReference>
<dbReference type="InterPro" id="IPR035940">
    <property type="entry name" value="CAP_sf"/>
</dbReference>
<dbReference type="AlphaFoldDB" id="G0MQD0"/>
<proteinExistence type="predicted"/>
<evidence type="ECO:0000256" key="1">
    <source>
        <dbReference type="SAM" id="Phobius"/>
    </source>
</evidence>
<keyword evidence="1" id="KW-0812">Transmembrane</keyword>
<evidence type="ECO:0000256" key="2">
    <source>
        <dbReference type="SAM" id="SignalP"/>
    </source>
</evidence>
<sequence>MMKEIVLITILLVTIYAQTLSPHLEEKRKNLTVSKKMFQLPAGDQALLDEMNTVRQYIAQGKFNSFFGIVLDLAYNLVDITFGIITDAGREAVKEISKALPIKELYDVTKMAFEWGNAGSKLVVKLNVLNDVGGWFGGKRKRRGVGDYLRKAVDFVDEAISSLKKPENVFGPATNMNILTWNRRLAQFAMVKKKEIFDKRITEIEYDGKLYRVTKYGTLATYLIRHALGEKIVQMFKQVRIGYLACQMWFGIDFPNYSEGKTIDETYEILFADRTEVGCYFTWPETFCLIGPLKTRVGYLYEEGRTCSKCKYGNASVGLCDPPPSYFYALRDKYLKHLRPKIEKFEVVEGFDGKPPPIGHNFMIDSSNYTNLLVIHAALIFLYYFIL</sequence>
<dbReference type="EMBL" id="GL379806">
    <property type="protein sequence ID" value="EGT40855.1"/>
    <property type="molecule type" value="Genomic_DNA"/>
</dbReference>
<keyword evidence="1" id="KW-0472">Membrane</keyword>
<feature type="signal peptide" evidence="2">
    <location>
        <begin position="1"/>
        <end position="17"/>
    </location>
</feature>